<evidence type="ECO:0000259" key="1">
    <source>
        <dbReference type="Pfam" id="PF09359"/>
    </source>
</evidence>
<dbReference type="Pfam" id="PF09359">
    <property type="entry name" value="VTC"/>
    <property type="match status" value="1"/>
</dbReference>
<dbReference type="Gene3D" id="3.20.100.30">
    <property type="entry name" value="VTC, catalytic tunnel domain"/>
    <property type="match status" value="1"/>
</dbReference>
<gene>
    <name evidence="2" type="ORF">H8699_02530</name>
</gene>
<reference evidence="2" key="1">
    <citation type="submission" date="2020-08" db="EMBL/GenBank/DDBJ databases">
        <title>Genome public.</title>
        <authorList>
            <person name="Liu C."/>
            <person name="Sun Q."/>
        </authorList>
    </citation>
    <scope>NUCLEOTIDE SEQUENCE</scope>
    <source>
        <strain evidence="2">NSJ-44</strain>
    </source>
</reference>
<proteinExistence type="predicted"/>
<dbReference type="Proteomes" id="UP000654279">
    <property type="component" value="Unassembled WGS sequence"/>
</dbReference>
<protein>
    <submittedName>
        <fullName evidence="2">Polyphosphate polymerase domain-containing protein</fullName>
    </submittedName>
</protein>
<name>A0A926CYZ4_9FIRM</name>
<keyword evidence="3" id="KW-1185">Reference proteome</keyword>
<dbReference type="InterPro" id="IPR042267">
    <property type="entry name" value="VTC_sf"/>
</dbReference>
<dbReference type="CDD" id="cd07750">
    <property type="entry name" value="PolyPPase_VTC_like"/>
    <property type="match status" value="1"/>
</dbReference>
<accession>A0A926CYZ4</accession>
<sequence length="226" mass="25747">MGNTVFRKEIKYLISVQDYLLIQKKLACFLQPDAHGGPEGYMVRSLYFDSINDQDLYDTLDGCMEKRKIRLRVYDAQARQVKLEYKCKSNTDGVKKTLTLSREQAQDMMAGNYGFLAGMDQPLARQLYIRLCTGAYTPKSVVQYWRKAYLYPVSDVRITFDTQVAASNVPGSFLDAQPSLIPLLPLDTGVLEVKYNDFLPGVLKELVARLDRLQTSNSKYAQSRLL</sequence>
<feature type="domain" description="VTC" evidence="1">
    <location>
        <begin position="6"/>
        <end position="223"/>
    </location>
</feature>
<dbReference type="AlphaFoldDB" id="A0A926CYZ4"/>
<dbReference type="RefSeq" id="WP_249284343.1">
    <property type="nucleotide sequence ID" value="NZ_JACRSO010000001.1"/>
</dbReference>
<organism evidence="2 3">
    <name type="scientific">Luoshenia tenuis</name>
    <dbReference type="NCBI Taxonomy" id="2763654"/>
    <lineage>
        <taxon>Bacteria</taxon>
        <taxon>Bacillati</taxon>
        <taxon>Bacillota</taxon>
        <taxon>Clostridia</taxon>
        <taxon>Christensenellales</taxon>
        <taxon>Christensenellaceae</taxon>
        <taxon>Luoshenia</taxon>
    </lineage>
</organism>
<evidence type="ECO:0000313" key="2">
    <source>
        <dbReference type="EMBL" id="MBC8528316.1"/>
    </source>
</evidence>
<dbReference type="InterPro" id="IPR018966">
    <property type="entry name" value="VTC_domain"/>
</dbReference>
<dbReference type="EMBL" id="JACRSO010000001">
    <property type="protein sequence ID" value="MBC8528316.1"/>
    <property type="molecule type" value="Genomic_DNA"/>
</dbReference>
<evidence type="ECO:0000313" key="3">
    <source>
        <dbReference type="Proteomes" id="UP000654279"/>
    </source>
</evidence>
<dbReference type="GO" id="GO:0006799">
    <property type="term" value="P:polyphosphate biosynthetic process"/>
    <property type="evidence" value="ECO:0007669"/>
    <property type="project" value="UniProtKB-ARBA"/>
</dbReference>
<comment type="caution">
    <text evidence="2">The sequence shown here is derived from an EMBL/GenBank/DDBJ whole genome shotgun (WGS) entry which is preliminary data.</text>
</comment>